<keyword evidence="3" id="KW-1185">Reference proteome</keyword>
<sequence>MRSAIPLVAAPALAAAAAFQPTQAAGGDGIVRALERMGVTATPWCMSLLDLPKKETKTETVTPTDTVYVVVATVTTFDSNCATALPQIAPRDAGDGFGFGVILPLPTGFIPKELQPFPPGLLSSACSEFGQDIFPWKTIATTVTKTLDVPAIETVEVVESETVCTGTVCLADGSACDPEKADECCGGACGTTDNETFFCFQKPKKHL</sequence>
<feature type="chain" id="PRO_5041326724" evidence="1">
    <location>
        <begin position="25"/>
        <end position="207"/>
    </location>
</feature>
<dbReference type="Proteomes" id="UP001174936">
    <property type="component" value="Unassembled WGS sequence"/>
</dbReference>
<dbReference type="EMBL" id="JAULSV010000007">
    <property type="protein sequence ID" value="KAK0639613.1"/>
    <property type="molecule type" value="Genomic_DNA"/>
</dbReference>
<evidence type="ECO:0000256" key="1">
    <source>
        <dbReference type="SAM" id="SignalP"/>
    </source>
</evidence>
<dbReference type="AlphaFoldDB" id="A0AA39XSV5"/>
<evidence type="ECO:0000313" key="3">
    <source>
        <dbReference type="Proteomes" id="UP001174936"/>
    </source>
</evidence>
<keyword evidence="1" id="KW-0732">Signal</keyword>
<proteinExistence type="predicted"/>
<accession>A0AA39XSV5</accession>
<protein>
    <submittedName>
        <fullName evidence="2">Uncharacterized protein</fullName>
    </submittedName>
</protein>
<comment type="caution">
    <text evidence="2">The sequence shown here is derived from an EMBL/GenBank/DDBJ whole genome shotgun (WGS) entry which is preliminary data.</text>
</comment>
<name>A0AA39XSV5_9PEZI</name>
<feature type="signal peptide" evidence="1">
    <location>
        <begin position="1"/>
        <end position="24"/>
    </location>
</feature>
<gene>
    <name evidence="2" type="ORF">B0T16DRAFT_423486</name>
</gene>
<organism evidence="2 3">
    <name type="scientific">Cercophora newfieldiana</name>
    <dbReference type="NCBI Taxonomy" id="92897"/>
    <lineage>
        <taxon>Eukaryota</taxon>
        <taxon>Fungi</taxon>
        <taxon>Dikarya</taxon>
        <taxon>Ascomycota</taxon>
        <taxon>Pezizomycotina</taxon>
        <taxon>Sordariomycetes</taxon>
        <taxon>Sordariomycetidae</taxon>
        <taxon>Sordariales</taxon>
        <taxon>Lasiosphaeriaceae</taxon>
        <taxon>Cercophora</taxon>
    </lineage>
</organism>
<evidence type="ECO:0000313" key="2">
    <source>
        <dbReference type="EMBL" id="KAK0639613.1"/>
    </source>
</evidence>
<reference evidence="2" key="1">
    <citation type="submission" date="2023-06" db="EMBL/GenBank/DDBJ databases">
        <title>Genome-scale phylogeny and comparative genomics of the fungal order Sordariales.</title>
        <authorList>
            <consortium name="Lawrence Berkeley National Laboratory"/>
            <person name="Hensen N."/>
            <person name="Bonometti L."/>
            <person name="Westerberg I."/>
            <person name="Brannstrom I.O."/>
            <person name="Guillou S."/>
            <person name="Cros-Aarteil S."/>
            <person name="Calhoun S."/>
            <person name="Haridas S."/>
            <person name="Kuo A."/>
            <person name="Mondo S."/>
            <person name="Pangilinan J."/>
            <person name="Riley R."/>
            <person name="Labutti K."/>
            <person name="Andreopoulos B."/>
            <person name="Lipzen A."/>
            <person name="Chen C."/>
            <person name="Yanf M."/>
            <person name="Daum C."/>
            <person name="Ng V."/>
            <person name="Clum A."/>
            <person name="Steindorff A."/>
            <person name="Ohm R."/>
            <person name="Martin F."/>
            <person name="Silar P."/>
            <person name="Natvig D."/>
            <person name="Lalanne C."/>
            <person name="Gautier V."/>
            <person name="Ament-Velasquez S.L."/>
            <person name="Kruys A."/>
            <person name="Hutchinson M.I."/>
            <person name="Powell A.J."/>
            <person name="Barry K."/>
            <person name="Miller A.N."/>
            <person name="Grigoriev I.V."/>
            <person name="Debuchy R."/>
            <person name="Gladieux P."/>
            <person name="Thoren M.H."/>
            <person name="Johannesson H."/>
        </authorList>
    </citation>
    <scope>NUCLEOTIDE SEQUENCE</scope>
    <source>
        <strain evidence="2">SMH2532-1</strain>
    </source>
</reference>